<dbReference type="PANTHER" id="PTHR35617:SF3">
    <property type="entry name" value="CORE-BINDING (CB) DOMAIN-CONTAINING PROTEIN"/>
    <property type="match status" value="1"/>
</dbReference>
<name>A0ABD0PGF2_CIRMR</name>
<reference evidence="1 2" key="1">
    <citation type="submission" date="2024-05" db="EMBL/GenBank/DDBJ databases">
        <title>Genome sequencing and assembly of Indian major carp, Cirrhinus mrigala (Hamilton, 1822).</title>
        <authorList>
            <person name="Mohindra V."/>
            <person name="Chowdhury L.M."/>
            <person name="Lal K."/>
            <person name="Jena J.K."/>
        </authorList>
    </citation>
    <scope>NUCLEOTIDE SEQUENCE [LARGE SCALE GENOMIC DNA]</scope>
    <source>
        <strain evidence="1">CM1030</strain>
        <tissue evidence="1">Blood</tissue>
    </source>
</reference>
<comment type="caution">
    <text evidence="1">The sequence shown here is derived from an EMBL/GenBank/DDBJ whole genome shotgun (WGS) entry which is preliminary data.</text>
</comment>
<evidence type="ECO:0000313" key="2">
    <source>
        <dbReference type="Proteomes" id="UP001529510"/>
    </source>
</evidence>
<accession>A0ABD0PGF2</accession>
<dbReference type="EMBL" id="JAMKFB020000016">
    <property type="protein sequence ID" value="KAL0173115.1"/>
    <property type="molecule type" value="Genomic_DNA"/>
</dbReference>
<feature type="non-terminal residue" evidence="1">
    <location>
        <position position="118"/>
    </location>
</feature>
<gene>
    <name evidence="1" type="ORF">M9458_033426</name>
</gene>
<dbReference type="Proteomes" id="UP001529510">
    <property type="component" value="Unassembled WGS sequence"/>
</dbReference>
<evidence type="ECO:0000313" key="1">
    <source>
        <dbReference type="EMBL" id="KAL0173115.1"/>
    </source>
</evidence>
<feature type="non-terminal residue" evidence="1">
    <location>
        <position position="1"/>
    </location>
</feature>
<protein>
    <submittedName>
        <fullName evidence="1">Uncharacterized protein</fullName>
    </submittedName>
</protein>
<sequence>PRSGPTANHDLVEGRSVGKPDLIIRFLRGTRRLNPPRPNLIPSWDLAVVLQALQQDHFEPLQSVNINALSLKTALLIVLTSVKRVGDLQALSVNSSCLEFRPGDSYMILRPRPGYVPK</sequence>
<keyword evidence="2" id="KW-1185">Reference proteome</keyword>
<organism evidence="1 2">
    <name type="scientific">Cirrhinus mrigala</name>
    <name type="common">Mrigala</name>
    <dbReference type="NCBI Taxonomy" id="683832"/>
    <lineage>
        <taxon>Eukaryota</taxon>
        <taxon>Metazoa</taxon>
        <taxon>Chordata</taxon>
        <taxon>Craniata</taxon>
        <taxon>Vertebrata</taxon>
        <taxon>Euteleostomi</taxon>
        <taxon>Actinopterygii</taxon>
        <taxon>Neopterygii</taxon>
        <taxon>Teleostei</taxon>
        <taxon>Ostariophysi</taxon>
        <taxon>Cypriniformes</taxon>
        <taxon>Cyprinidae</taxon>
        <taxon>Labeoninae</taxon>
        <taxon>Labeonini</taxon>
        <taxon>Cirrhinus</taxon>
    </lineage>
</organism>
<proteinExistence type="predicted"/>
<dbReference type="AlphaFoldDB" id="A0ABD0PGF2"/>
<dbReference type="PANTHER" id="PTHR35617">
    <property type="entry name" value="PHAGE_INTEGRASE DOMAIN-CONTAINING PROTEIN"/>
    <property type="match status" value="1"/>
</dbReference>